<sequence length="481" mass="53798">MNLKKRLITVGVFGHVDHGKTTLLDKLSGTSKVYKEFGNITQAIAPQEIVFENVKVVFLDTPGHEAFTNMRKIISQVVDFGFILISKKDGFMPQTQECLSFLLKNKIKHKALLSKSDIVVSLKKHIIKQFNTSKVELSRCIPISTVTKLNLKLLLKVVLYVSKKLQFYNKKTLKAYILDVFLVKGLGVQTLVIVKSGSFRVGSFVKTNTTLCKVKSILNFSGTKGGSCILKISGWGSKPKVGELIWALKKQDSITPCLEVSKTLSVGKKKFDLNSLFSQQKEKLHFILKADNEGGLKALNYVLKEVFDKLINIKCSVLYGKVGVVCEDDLKKSNIFKSPIVYFSSSAYHKTLILEGNPSFPVFKSNVIYKLLEGVKDYVFKQDQMCSSEVPSKATFVVKKVFKKGKSGVYILGCQLLTGSLVDSKKLSLYRNELLVCNNIEILNLKLYKDKVNLITEVNQEFGIKVNSTFNIPEGVTLKQS</sequence>
<keyword evidence="4" id="KW-0648">Protein biosynthesis</keyword>
<proteinExistence type="inferred from homology"/>
<evidence type="ECO:0000256" key="5">
    <source>
        <dbReference type="ARBA" id="ARBA00023134"/>
    </source>
</evidence>
<dbReference type="Proteomes" id="UP001238843">
    <property type="component" value="Chromosome"/>
</dbReference>
<dbReference type="Gene3D" id="3.40.50.10050">
    <property type="entry name" value="Translation initiation factor IF- 2, domain 3"/>
    <property type="match status" value="1"/>
</dbReference>
<keyword evidence="5" id="KW-0342">GTP-binding</keyword>
<evidence type="ECO:0000256" key="4">
    <source>
        <dbReference type="ARBA" id="ARBA00022917"/>
    </source>
</evidence>
<dbReference type="InterPro" id="IPR015760">
    <property type="entry name" value="TIF_IF2"/>
</dbReference>
<organism evidence="7">
    <name type="scientific">Candidatus Organicella extenuata</name>
    <dbReference type="NCBI Taxonomy" id="2841811"/>
    <lineage>
        <taxon>Bacteria</taxon>
        <taxon>Pseudomonadati</taxon>
        <taxon>Verrucomicrobiota</taxon>
        <taxon>Candidatus Organicella</taxon>
    </lineage>
</organism>
<evidence type="ECO:0000256" key="1">
    <source>
        <dbReference type="ARBA" id="ARBA00007733"/>
    </source>
</evidence>
<evidence type="ECO:0000256" key="3">
    <source>
        <dbReference type="ARBA" id="ARBA00022741"/>
    </source>
</evidence>
<dbReference type="InterPro" id="IPR000795">
    <property type="entry name" value="T_Tr_GTP-bd_dom"/>
</dbReference>
<dbReference type="InterPro" id="IPR023115">
    <property type="entry name" value="TIF_IF2_dom3"/>
</dbReference>
<name>A0AA51BKR8_9BACT</name>
<dbReference type="EMBL" id="CP128385">
    <property type="protein sequence ID" value="WMI30531.1"/>
    <property type="molecule type" value="Genomic_DNA"/>
</dbReference>
<reference evidence="7" key="1">
    <citation type="journal article" date="2021" name="Front. Microbiol.">
        <title>Genome Analysis of a Verrucomicrobial Endosymbiont With a Tiny Genome Discovered in an Antarctic Lake.</title>
        <authorList>
            <person name="Williams T.J."/>
            <person name="Allen M.A."/>
            <person name="Ivanova N."/>
            <person name="Huntemann M."/>
            <person name="Haque S."/>
            <person name="Hancock A.M."/>
            <person name="Brazendale S."/>
            <person name="Cavicchioli R."/>
        </authorList>
    </citation>
    <scope>NUCLEOTIDE SEQUENCE</scope>
    <source>
        <strain evidence="7">MAG_Ga0307966_1000010</strain>
    </source>
</reference>
<accession>A0AA51BKR8</accession>
<dbReference type="PROSITE" id="PS51722">
    <property type="entry name" value="G_TR_2"/>
    <property type="match status" value="1"/>
</dbReference>
<dbReference type="PANTHER" id="PTHR43381">
    <property type="entry name" value="TRANSLATION INITIATION FACTOR IF-2-RELATED"/>
    <property type="match status" value="1"/>
</dbReference>
<protein>
    <submittedName>
        <fullName evidence="7">GTP-binding protein</fullName>
    </submittedName>
</protein>
<dbReference type="InterPro" id="IPR036925">
    <property type="entry name" value="TIF_IF2_dom3_sf"/>
</dbReference>
<reference evidence="7" key="2">
    <citation type="submission" date="2023-06" db="EMBL/GenBank/DDBJ databases">
        <authorList>
            <person name="Williams T.J."/>
            <person name="Allen M.A."/>
            <person name="Ivanova N."/>
            <person name="Huntemann M."/>
            <person name="Haque S."/>
            <person name="Hancock A.M."/>
            <person name="Brazendale S."/>
            <person name="Cavicchioli R."/>
        </authorList>
    </citation>
    <scope>NUCLEOTIDE SEQUENCE</scope>
    <source>
        <strain evidence="7">MAG_Ga0307966_1000010</strain>
    </source>
</reference>
<dbReference type="NCBIfam" id="TIGR00231">
    <property type="entry name" value="small_GTP"/>
    <property type="match status" value="1"/>
</dbReference>
<dbReference type="GO" id="GO:0003924">
    <property type="term" value="F:GTPase activity"/>
    <property type="evidence" value="ECO:0007669"/>
    <property type="project" value="InterPro"/>
</dbReference>
<dbReference type="Pfam" id="PF00009">
    <property type="entry name" value="GTP_EFTU"/>
    <property type="match status" value="1"/>
</dbReference>
<dbReference type="PANTHER" id="PTHR43381:SF5">
    <property type="entry name" value="TR-TYPE G DOMAIN-CONTAINING PROTEIN"/>
    <property type="match status" value="1"/>
</dbReference>
<keyword evidence="2" id="KW-0396">Initiation factor</keyword>
<evidence type="ECO:0000256" key="2">
    <source>
        <dbReference type="ARBA" id="ARBA00022540"/>
    </source>
</evidence>
<dbReference type="Gene3D" id="2.40.30.10">
    <property type="entry name" value="Translation factors"/>
    <property type="match status" value="2"/>
</dbReference>
<dbReference type="Gene3D" id="3.40.50.300">
    <property type="entry name" value="P-loop containing nucleotide triphosphate hydrolases"/>
    <property type="match status" value="1"/>
</dbReference>
<dbReference type="SUPFAM" id="SSF52540">
    <property type="entry name" value="P-loop containing nucleoside triphosphate hydrolases"/>
    <property type="match status" value="1"/>
</dbReference>
<dbReference type="SUPFAM" id="SSF52156">
    <property type="entry name" value="Initiation factor IF2/eIF5b, domain 3"/>
    <property type="match status" value="1"/>
</dbReference>
<dbReference type="GO" id="GO:0005525">
    <property type="term" value="F:GTP binding"/>
    <property type="evidence" value="ECO:0007669"/>
    <property type="project" value="UniProtKB-KW"/>
</dbReference>
<keyword evidence="3" id="KW-0547">Nucleotide-binding</keyword>
<dbReference type="InterPro" id="IPR027417">
    <property type="entry name" value="P-loop_NTPase"/>
</dbReference>
<dbReference type="GO" id="GO:0005737">
    <property type="term" value="C:cytoplasm"/>
    <property type="evidence" value="ECO:0007669"/>
    <property type="project" value="TreeGrafter"/>
</dbReference>
<comment type="similarity">
    <text evidence="1">Belongs to the TRAFAC class translation factor GTPase superfamily. Classic translation factor GTPase family. IF-2 subfamily.</text>
</comment>
<dbReference type="Pfam" id="PF11987">
    <property type="entry name" value="IF-2"/>
    <property type="match status" value="1"/>
</dbReference>
<feature type="domain" description="Tr-type G" evidence="6">
    <location>
        <begin position="5"/>
        <end position="166"/>
    </location>
</feature>
<dbReference type="AlphaFoldDB" id="A0AA51BKR8"/>
<dbReference type="GO" id="GO:0003743">
    <property type="term" value="F:translation initiation factor activity"/>
    <property type="evidence" value="ECO:0007669"/>
    <property type="project" value="UniProtKB-KW"/>
</dbReference>
<dbReference type="InterPro" id="IPR005225">
    <property type="entry name" value="Small_GTP-bd"/>
</dbReference>
<evidence type="ECO:0000259" key="6">
    <source>
        <dbReference type="PROSITE" id="PS51722"/>
    </source>
</evidence>
<evidence type="ECO:0000313" key="7">
    <source>
        <dbReference type="EMBL" id="WMI30531.1"/>
    </source>
</evidence>
<gene>
    <name evidence="7" type="ORF">QTO32_00405</name>
</gene>